<feature type="transmembrane region" description="Helical" evidence="2">
    <location>
        <begin position="667"/>
        <end position="691"/>
    </location>
</feature>
<evidence type="ECO:0000313" key="3">
    <source>
        <dbReference type="EMBL" id="KAK3240437.1"/>
    </source>
</evidence>
<feature type="transmembrane region" description="Helical" evidence="2">
    <location>
        <begin position="372"/>
        <end position="392"/>
    </location>
</feature>
<evidence type="ECO:0000313" key="4">
    <source>
        <dbReference type="Proteomes" id="UP001190700"/>
    </source>
</evidence>
<dbReference type="Proteomes" id="UP001190700">
    <property type="component" value="Unassembled WGS sequence"/>
</dbReference>
<organism evidence="3 4">
    <name type="scientific">Cymbomonas tetramitiformis</name>
    <dbReference type="NCBI Taxonomy" id="36881"/>
    <lineage>
        <taxon>Eukaryota</taxon>
        <taxon>Viridiplantae</taxon>
        <taxon>Chlorophyta</taxon>
        <taxon>Pyramimonadophyceae</taxon>
        <taxon>Pyramimonadales</taxon>
        <taxon>Pyramimonadaceae</taxon>
        <taxon>Cymbomonas</taxon>
    </lineage>
</organism>
<keyword evidence="2" id="KW-1133">Transmembrane helix</keyword>
<sequence length="899" mass="98723">MTPSIRAASHPFIHPHIYSNTSAVPPDCANCTGFVGRVATNEVTQGFQQGGQWAHAITVDSGDYVAPALVVIAYDYYGTVLYVSEANYISLVQHDCEDALLSGNLVQYENGVGAIFPDLMLLGTPSSLCSLHAVFTFKSTEQIHNMSTDIQVSISQCQPGEWYNQDDRRCIACKEGTIKFTNSTTPCEECIPGMLCPGRNSYTLLDGYWMAPGVRMCDADDAACVMRGVYECTFVDACKCSQHGERGNVDGGLHVSDHHLCASGHSSEVALCDFCESGYYGIASSGSCKQCPALWVTCIAASAVLLSFALALVFATRLFLAMRTYYSKHADKASEHLAHSLKTRGALNILLGHIQVLLQTANLFNYAMPDNFANFLLLGSFLDLSLTDWLGLSCIYDSAGLKTYPAYYVRFMIFAFLPTLVSLPILLKFISIGSVPHEGHWIPARARPIPGVEMELADFRASILQDAAPAQGSAAQPEDDAQKAAHTGSACTDQSAAAVPSSPAACATSSSVEASEAHQRAEGANDISLNPMLGRPMAMSESLLSTLHLPHMQGSDEYTAMRRTTFPRKGESSLLLDSTDLRLTTSENLQSAAQCLAENQRLEDETPPPSKWNLYLIFTSYVLLLVHPVVSTYMLQIFGCEPIRLQNTTPQRWLQVDLRQQCFTEGWWIFAGISIFVNITFVLGLPIGLGITTWSLRQNKVVMIDNQIQYVWSSQLKKRDGRWFVRNPKIGTLKEVHPVINPLTGRPRTKVERSFLASVVEIFTASYKREYYWFAALDILRKLLQTGGVVLFKLAASDGHTLVIVLIITMVALTAQGLCHPFDDDANNLLQLLVFFNQCVTYLLCMEQEYDNMGDSSSLLGTAMIAMQCALVLFTGLVILGVLKLRVGVMLSNISQLLR</sequence>
<proteinExistence type="predicted"/>
<protein>
    <submittedName>
        <fullName evidence="3">Uncharacterized protein</fullName>
    </submittedName>
</protein>
<feature type="transmembrane region" description="Helical" evidence="2">
    <location>
        <begin position="858"/>
        <end position="883"/>
    </location>
</feature>
<dbReference type="EMBL" id="LGRX02033644">
    <property type="protein sequence ID" value="KAK3240437.1"/>
    <property type="molecule type" value="Genomic_DNA"/>
</dbReference>
<dbReference type="PANTHER" id="PTHR11319">
    <property type="entry name" value="G PROTEIN-COUPLED RECEPTOR-RELATED"/>
    <property type="match status" value="1"/>
</dbReference>
<evidence type="ECO:0000256" key="2">
    <source>
        <dbReference type="SAM" id="Phobius"/>
    </source>
</evidence>
<feature type="transmembrane region" description="Helical" evidence="2">
    <location>
        <begin position="614"/>
        <end position="635"/>
    </location>
</feature>
<keyword evidence="4" id="KW-1185">Reference proteome</keyword>
<reference evidence="3 4" key="1">
    <citation type="journal article" date="2015" name="Genome Biol. Evol.">
        <title>Comparative Genomics of a Bacterivorous Green Alga Reveals Evolutionary Causalities and Consequences of Phago-Mixotrophic Mode of Nutrition.</title>
        <authorList>
            <person name="Burns J.A."/>
            <person name="Paasch A."/>
            <person name="Narechania A."/>
            <person name="Kim E."/>
        </authorList>
    </citation>
    <scope>NUCLEOTIDE SEQUENCE [LARGE SCALE GENOMIC DNA]</scope>
    <source>
        <strain evidence="3 4">PLY_AMNH</strain>
    </source>
</reference>
<dbReference type="SUPFAM" id="SSF57184">
    <property type="entry name" value="Growth factor receptor domain"/>
    <property type="match status" value="1"/>
</dbReference>
<evidence type="ECO:0000256" key="1">
    <source>
        <dbReference type="SAM" id="MobiDB-lite"/>
    </source>
</evidence>
<comment type="caution">
    <text evidence="3">The sequence shown here is derived from an EMBL/GenBank/DDBJ whole genome shotgun (WGS) entry which is preliminary data.</text>
</comment>
<dbReference type="InterPro" id="IPR009030">
    <property type="entry name" value="Growth_fac_rcpt_cys_sf"/>
</dbReference>
<feature type="transmembrane region" description="Helical" evidence="2">
    <location>
        <begin position="407"/>
        <end position="427"/>
    </location>
</feature>
<keyword evidence="2" id="KW-0812">Transmembrane</keyword>
<keyword evidence="2" id="KW-0472">Membrane</keyword>
<dbReference type="AlphaFoldDB" id="A0AAE0BPQ2"/>
<name>A0AAE0BPQ2_9CHLO</name>
<dbReference type="PANTHER" id="PTHR11319:SF35">
    <property type="entry name" value="OUTER MEMBRANE PROTEIN PMPC-RELATED"/>
    <property type="match status" value="1"/>
</dbReference>
<feature type="region of interest" description="Disordered" evidence="1">
    <location>
        <begin position="509"/>
        <end position="529"/>
    </location>
</feature>
<feature type="region of interest" description="Disordered" evidence="1">
    <location>
        <begin position="470"/>
        <end position="494"/>
    </location>
</feature>
<accession>A0AAE0BPQ2</accession>
<gene>
    <name evidence="3" type="ORF">CYMTET_49722</name>
</gene>
<feature type="transmembrane region" description="Helical" evidence="2">
    <location>
        <begin position="802"/>
        <end position="823"/>
    </location>
</feature>
<feature type="transmembrane region" description="Helical" evidence="2">
    <location>
        <begin position="293"/>
        <end position="320"/>
    </location>
</feature>